<evidence type="ECO:0000313" key="5">
    <source>
        <dbReference type="EMBL" id="QDU92304.1"/>
    </source>
</evidence>
<dbReference type="InterPro" id="IPR011429">
    <property type="entry name" value="Cyt_c_Planctomycete-type"/>
</dbReference>
<dbReference type="Proteomes" id="UP000317648">
    <property type="component" value="Chromosome"/>
</dbReference>
<gene>
    <name evidence="5" type="ORF">Pla8534_00490</name>
</gene>
<accession>A0A518DKE1</accession>
<feature type="domain" description="DUF1553" evidence="3">
    <location>
        <begin position="395"/>
        <end position="622"/>
    </location>
</feature>
<protein>
    <submittedName>
        <fullName evidence="5">Planctomycete cytochrome C</fullName>
    </submittedName>
</protein>
<dbReference type="Pfam" id="PF07587">
    <property type="entry name" value="PSD1"/>
    <property type="match status" value="1"/>
</dbReference>
<sequence length="650" mass="72209" precursor="true">MVIPRSTVVGSLFATALLAACFSPPLHADQPLLERDVLPILTKNCMGCHGGLRKHGGLDLRTVPAMLAGGDSGPAIVAGNAAKSDLWAKIASDEMPEGDDREKLTAEEKATIKAWIDAGLPTVSALHKNVDSLLSINQQHEPQEVARTIDRHIDAFLAAAKLAPAGRSDDVEFMRRLYLDLTGRTPTAEQAIEFLESNEPNKREMLIDQLLARPEFGQQFGRTWRDWVSPPELPSDQNGGAQPYKQADEFGRWLGDKFTAGESWDKITRDVLTVQGEIKKQPQVIFFGLVGQGGKTTPDGTAQAVASLFMGVQMQCSRCHDDPYRDWSQQEHWGLAAFFGQSQGDFNKIEIGKGPSKTPGEITIPNTAFKNSGTVVQTAFLHGEAFKAGNDGDLRQPFVDWLTAQDNPYFARAFANRLWFYLFARGIVNPIDDFRELNPPSHPGLMKLLAAEFTASGYDIKHLFRCVCTSQAYQRTSWVSPGTDEQERLALTTAFGRMPLRVMTADRFLDSLKLAYGEEKEFDLRGGDRINTTGQAATVGDAYLEFHRRFGTNEEDAADFTHGIAQMLTLINHPRLLAGGKAIDEYLKRTPDAAPEQVVERLYLSTLSRRPNDDELADAMKYLRKIDDKTKAYNGVLWMLVNRSEFILVR</sequence>
<evidence type="ECO:0000259" key="4">
    <source>
        <dbReference type="Pfam" id="PF07635"/>
    </source>
</evidence>
<feature type="domain" description="Cytochrome C Planctomycete-type" evidence="4">
    <location>
        <begin position="45"/>
        <end position="96"/>
    </location>
</feature>
<dbReference type="Pfam" id="PF07583">
    <property type="entry name" value="PSCyt2"/>
    <property type="match status" value="1"/>
</dbReference>
<evidence type="ECO:0000313" key="6">
    <source>
        <dbReference type="Proteomes" id="UP000317648"/>
    </source>
</evidence>
<proteinExistence type="predicted"/>
<dbReference type="PANTHER" id="PTHR35889:SF3">
    <property type="entry name" value="F-BOX DOMAIN-CONTAINING PROTEIN"/>
    <property type="match status" value="1"/>
</dbReference>
<dbReference type="KEGG" id="lcre:Pla8534_00490"/>
<dbReference type="AlphaFoldDB" id="A0A518DKE1"/>
<reference evidence="5 6" key="1">
    <citation type="submission" date="2019-02" db="EMBL/GenBank/DDBJ databases">
        <title>Deep-cultivation of Planctomycetes and their phenomic and genomic characterization uncovers novel biology.</title>
        <authorList>
            <person name="Wiegand S."/>
            <person name="Jogler M."/>
            <person name="Boedeker C."/>
            <person name="Pinto D."/>
            <person name="Vollmers J."/>
            <person name="Rivas-Marin E."/>
            <person name="Kohn T."/>
            <person name="Peeters S.H."/>
            <person name="Heuer A."/>
            <person name="Rast P."/>
            <person name="Oberbeckmann S."/>
            <person name="Bunk B."/>
            <person name="Jeske O."/>
            <person name="Meyerdierks A."/>
            <person name="Storesund J.E."/>
            <person name="Kallscheuer N."/>
            <person name="Luecker S."/>
            <person name="Lage O.M."/>
            <person name="Pohl T."/>
            <person name="Merkel B.J."/>
            <person name="Hornburger P."/>
            <person name="Mueller R.-W."/>
            <person name="Bruemmer F."/>
            <person name="Labrenz M."/>
            <person name="Spormann A.M."/>
            <person name="Op den Camp H."/>
            <person name="Overmann J."/>
            <person name="Amann R."/>
            <person name="Jetten M.S.M."/>
            <person name="Mascher T."/>
            <person name="Medema M.H."/>
            <person name="Devos D.P."/>
            <person name="Kaster A.-K."/>
            <person name="Ovreas L."/>
            <person name="Rohde M."/>
            <person name="Galperin M.Y."/>
            <person name="Jogler C."/>
        </authorList>
    </citation>
    <scope>NUCLEOTIDE SEQUENCE [LARGE SCALE GENOMIC DNA]</scope>
    <source>
        <strain evidence="5 6">Pla85_3_4</strain>
    </source>
</reference>
<keyword evidence="6" id="KW-1185">Reference proteome</keyword>
<dbReference type="EMBL" id="CP036433">
    <property type="protein sequence ID" value="QDU92304.1"/>
    <property type="molecule type" value="Genomic_DNA"/>
</dbReference>
<dbReference type="InterPro" id="IPR011444">
    <property type="entry name" value="DUF1549"/>
</dbReference>
<dbReference type="InterPro" id="IPR022655">
    <property type="entry name" value="DUF1553"/>
</dbReference>
<feature type="domain" description="DUF1549" evidence="2">
    <location>
        <begin position="149"/>
        <end position="342"/>
    </location>
</feature>
<feature type="chain" id="PRO_5021972283" evidence="1">
    <location>
        <begin position="29"/>
        <end position="650"/>
    </location>
</feature>
<dbReference type="PROSITE" id="PS51257">
    <property type="entry name" value="PROKAR_LIPOPROTEIN"/>
    <property type="match status" value="1"/>
</dbReference>
<evidence type="ECO:0000259" key="2">
    <source>
        <dbReference type="Pfam" id="PF07583"/>
    </source>
</evidence>
<dbReference type="PANTHER" id="PTHR35889">
    <property type="entry name" value="CYCLOINULO-OLIGOSACCHARIDE FRUCTANOTRANSFERASE-RELATED"/>
    <property type="match status" value="1"/>
</dbReference>
<evidence type="ECO:0000259" key="3">
    <source>
        <dbReference type="Pfam" id="PF07587"/>
    </source>
</evidence>
<organism evidence="5 6">
    <name type="scientific">Lignipirellula cremea</name>
    <dbReference type="NCBI Taxonomy" id="2528010"/>
    <lineage>
        <taxon>Bacteria</taxon>
        <taxon>Pseudomonadati</taxon>
        <taxon>Planctomycetota</taxon>
        <taxon>Planctomycetia</taxon>
        <taxon>Pirellulales</taxon>
        <taxon>Pirellulaceae</taxon>
        <taxon>Lignipirellula</taxon>
    </lineage>
</organism>
<keyword evidence="1" id="KW-0732">Signal</keyword>
<feature type="signal peptide" evidence="1">
    <location>
        <begin position="1"/>
        <end position="28"/>
    </location>
</feature>
<name>A0A518DKE1_9BACT</name>
<evidence type="ECO:0000256" key="1">
    <source>
        <dbReference type="SAM" id="SignalP"/>
    </source>
</evidence>
<dbReference type="Pfam" id="PF07635">
    <property type="entry name" value="PSCyt1"/>
    <property type="match status" value="1"/>
</dbReference>